<dbReference type="Proteomes" id="UP001329915">
    <property type="component" value="Chromosome"/>
</dbReference>
<dbReference type="InterPro" id="IPR035906">
    <property type="entry name" value="MetI-like_sf"/>
</dbReference>
<protein>
    <submittedName>
        <fullName evidence="11">Amino acid ABC transporter permease</fullName>
    </submittedName>
</protein>
<dbReference type="AlphaFoldDB" id="A0AAU0UQ02"/>
<dbReference type="SUPFAM" id="SSF161098">
    <property type="entry name" value="MetI-like"/>
    <property type="match status" value="1"/>
</dbReference>
<feature type="transmembrane region" description="Helical" evidence="9">
    <location>
        <begin position="189"/>
        <end position="211"/>
    </location>
</feature>
<keyword evidence="5 9" id="KW-0812">Transmembrane</keyword>
<dbReference type="PROSITE" id="PS50928">
    <property type="entry name" value="ABC_TM1"/>
    <property type="match status" value="1"/>
</dbReference>
<evidence type="ECO:0000256" key="3">
    <source>
        <dbReference type="ARBA" id="ARBA00022448"/>
    </source>
</evidence>
<accession>A0AAU0UQ02</accession>
<evidence type="ECO:0000256" key="8">
    <source>
        <dbReference type="ARBA" id="ARBA00023136"/>
    </source>
</evidence>
<evidence type="ECO:0000256" key="7">
    <source>
        <dbReference type="ARBA" id="ARBA00022989"/>
    </source>
</evidence>
<keyword evidence="12" id="KW-1185">Reference proteome</keyword>
<dbReference type="FunFam" id="1.10.3720.10:FF:000033">
    <property type="entry name" value="Polar amino acid ABC transporter permease"/>
    <property type="match status" value="1"/>
</dbReference>
<evidence type="ECO:0000256" key="2">
    <source>
        <dbReference type="ARBA" id="ARBA00010072"/>
    </source>
</evidence>
<comment type="subcellular location">
    <subcellularLocation>
        <location evidence="1 9">Cell membrane</location>
        <topology evidence="1 9">Multi-pass membrane protein</topology>
    </subcellularLocation>
</comment>
<reference evidence="11 12" key="1">
    <citation type="submission" date="2023-04" db="EMBL/GenBank/DDBJ databases">
        <authorList>
            <person name="Hsu D."/>
        </authorList>
    </citation>
    <scope>NUCLEOTIDE SEQUENCE [LARGE SCALE GENOMIC DNA]</scope>
    <source>
        <strain evidence="11 12">MK1</strain>
    </source>
</reference>
<keyword evidence="7 9" id="KW-1133">Transmembrane helix</keyword>
<dbReference type="InterPro" id="IPR043429">
    <property type="entry name" value="ArtM/GltK/GlnP/TcyL/YhdX-like"/>
</dbReference>
<dbReference type="GO" id="GO:0022857">
    <property type="term" value="F:transmembrane transporter activity"/>
    <property type="evidence" value="ECO:0007669"/>
    <property type="project" value="InterPro"/>
</dbReference>
<evidence type="ECO:0000313" key="11">
    <source>
        <dbReference type="EMBL" id="WRO23005.1"/>
    </source>
</evidence>
<dbReference type="EMBL" id="CP121694">
    <property type="protein sequence ID" value="WRO23005.1"/>
    <property type="molecule type" value="Genomic_DNA"/>
</dbReference>
<proteinExistence type="inferred from homology"/>
<evidence type="ECO:0000256" key="5">
    <source>
        <dbReference type="ARBA" id="ARBA00022692"/>
    </source>
</evidence>
<keyword evidence="8 9" id="KW-0472">Membrane</keyword>
<comment type="similarity">
    <text evidence="2">Belongs to the binding-protein-dependent transport system permease family. HisMQ subfamily.</text>
</comment>
<feature type="domain" description="ABC transmembrane type-1" evidence="10">
    <location>
        <begin position="19"/>
        <end position="208"/>
    </location>
</feature>
<dbReference type="InterPro" id="IPR010065">
    <property type="entry name" value="AA_ABC_transptr_permease_3TM"/>
</dbReference>
<dbReference type="PANTHER" id="PTHR30614:SF20">
    <property type="entry name" value="GLUTAMINE TRANSPORT SYSTEM PERMEASE PROTEIN GLNP"/>
    <property type="match status" value="1"/>
</dbReference>
<gene>
    <name evidence="11" type="ORF">MFMK1_002851</name>
</gene>
<dbReference type="Pfam" id="PF00528">
    <property type="entry name" value="BPD_transp_1"/>
    <property type="match status" value="1"/>
</dbReference>
<feature type="transmembrane region" description="Helical" evidence="9">
    <location>
        <begin position="55"/>
        <end position="76"/>
    </location>
</feature>
<evidence type="ECO:0000259" key="10">
    <source>
        <dbReference type="PROSITE" id="PS50928"/>
    </source>
</evidence>
<evidence type="ECO:0000256" key="1">
    <source>
        <dbReference type="ARBA" id="ARBA00004651"/>
    </source>
</evidence>
<keyword evidence="3 9" id="KW-0813">Transport</keyword>
<name>A0AAU0UQ02_9FIRM</name>
<dbReference type="GO" id="GO:0043190">
    <property type="term" value="C:ATP-binding cassette (ABC) transporter complex"/>
    <property type="evidence" value="ECO:0007669"/>
    <property type="project" value="InterPro"/>
</dbReference>
<sequence>MDLQFKYVAQALPFLLAGMKLTIIFTVGGLAIGFFLGAIVGLGRTAKNKYAFSAATVYVEVIRGTPILVQAIWIYYAMPQLLGLNLDILPAGITAIAINSGAYIAEVVRGAIEGVPKGQREAGRSLGLNHYHTLYHIIWPQAFRRMIPSLGNQFIISLKDTSLFTIIGAAEMTRQAQISVASNFAYFEIYSLLAVLYLSLTIPITLMLRYVERRLDVN</sequence>
<dbReference type="InterPro" id="IPR000515">
    <property type="entry name" value="MetI-like"/>
</dbReference>
<feature type="transmembrane region" description="Helical" evidence="9">
    <location>
        <begin position="21"/>
        <end position="43"/>
    </location>
</feature>
<dbReference type="KEGG" id="dbc:MFMK1_002851"/>
<evidence type="ECO:0000256" key="4">
    <source>
        <dbReference type="ARBA" id="ARBA00022475"/>
    </source>
</evidence>
<dbReference type="CDD" id="cd06261">
    <property type="entry name" value="TM_PBP2"/>
    <property type="match status" value="1"/>
</dbReference>
<dbReference type="GO" id="GO:0006865">
    <property type="term" value="P:amino acid transport"/>
    <property type="evidence" value="ECO:0007669"/>
    <property type="project" value="UniProtKB-KW"/>
</dbReference>
<dbReference type="RefSeq" id="WP_366922395.1">
    <property type="nucleotide sequence ID" value="NZ_CP121694.1"/>
</dbReference>
<evidence type="ECO:0000256" key="6">
    <source>
        <dbReference type="ARBA" id="ARBA00022970"/>
    </source>
</evidence>
<keyword evidence="6" id="KW-0029">Amino-acid transport</keyword>
<dbReference type="PANTHER" id="PTHR30614">
    <property type="entry name" value="MEMBRANE COMPONENT OF AMINO ACID ABC TRANSPORTER"/>
    <property type="match status" value="1"/>
</dbReference>
<keyword evidence="4" id="KW-1003">Cell membrane</keyword>
<dbReference type="Gene3D" id="1.10.3720.10">
    <property type="entry name" value="MetI-like"/>
    <property type="match status" value="1"/>
</dbReference>
<dbReference type="NCBIfam" id="TIGR01726">
    <property type="entry name" value="HEQRo_perm_3TM"/>
    <property type="match status" value="1"/>
</dbReference>
<evidence type="ECO:0000313" key="12">
    <source>
        <dbReference type="Proteomes" id="UP001329915"/>
    </source>
</evidence>
<organism evidence="11 12">
    <name type="scientific">Metallumcola ferriviriculae</name>
    <dbReference type="NCBI Taxonomy" id="3039180"/>
    <lineage>
        <taxon>Bacteria</taxon>
        <taxon>Bacillati</taxon>
        <taxon>Bacillota</taxon>
        <taxon>Clostridia</taxon>
        <taxon>Neomoorellales</taxon>
        <taxon>Desulfitibacteraceae</taxon>
        <taxon>Metallumcola</taxon>
    </lineage>
</organism>
<evidence type="ECO:0000256" key="9">
    <source>
        <dbReference type="RuleBase" id="RU363032"/>
    </source>
</evidence>